<keyword evidence="2" id="KW-1133">Transmembrane helix</keyword>
<evidence type="ECO:0000256" key="2">
    <source>
        <dbReference type="SAM" id="Phobius"/>
    </source>
</evidence>
<protein>
    <submittedName>
        <fullName evidence="3">Uncharacterized protein</fullName>
    </submittedName>
</protein>
<keyword evidence="2" id="KW-0812">Transmembrane</keyword>
<keyword evidence="2" id="KW-0472">Membrane</keyword>
<feature type="region of interest" description="Disordered" evidence="1">
    <location>
        <begin position="55"/>
        <end position="117"/>
    </location>
</feature>
<evidence type="ECO:0000313" key="4">
    <source>
        <dbReference type="Proteomes" id="UP000228920"/>
    </source>
</evidence>
<feature type="compositionally biased region" description="Low complexity" evidence="1">
    <location>
        <begin position="102"/>
        <end position="113"/>
    </location>
</feature>
<feature type="compositionally biased region" description="Polar residues" evidence="1">
    <location>
        <begin position="86"/>
        <end position="101"/>
    </location>
</feature>
<dbReference type="Proteomes" id="UP000228920">
    <property type="component" value="Unassembled WGS sequence"/>
</dbReference>
<accession>A0A2M7TIG1</accession>
<name>A0A2M7TIG1_UNCKA</name>
<proteinExistence type="predicted"/>
<feature type="compositionally biased region" description="Low complexity" evidence="1">
    <location>
        <begin position="56"/>
        <end position="65"/>
    </location>
</feature>
<sequence>MPVDKAPNGFAVVEITVVSVIVVIIIAGMSTWYLKTQDSPDDEFTVESPRLVKSWPTTTPAIPTDTPREHTPIPTTTAIPTMQPTSIPSPTAVQKVPTATSIPPTRAPTQPTQTPIPPTPTIPSCYSNVSPTFSSPITDMASISYVVAPPTMGSGPNLKTHGYIGTNGARVPIYAPTAMTLSSGAYYMGGPYTLEFKASCEVTVRFGHVTEPVASILATLPQTPSTSSATSELTPISFATGELIAYTTGTSQAGNWDFGVYNSATSNRFASDPAWNTSSVYTTAVCPFTYFLPDIKTQYYAKFNSTILSGNPPYGDTFCQ</sequence>
<feature type="compositionally biased region" description="Low complexity" evidence="1">
    <location>
        <begin position="72"/>
        <end position="85"/>
    </location>
</feature>
<organism evidence="3 4">
    <name type="scientific">candidate division WWE3 bacterium CG_4_10_14_0_2_um_filter_41_14</name>
    <dbReference type="NCBI Taxonomy" id="1975072"/>
    <lineage>
        <taxon>Bacteria</taxon>
        <taxon>Katanobacteria</taxon>
    </lineage>
</organism>
<evidence type="ECO:0000256" key="1">
    <source>
        <dbReference type="SAM" id="MobiDB-lite"/>
    </source>
</evidence>
<comment type="caution">
    <text evidence="3">The sequence shown here is derived from an EMBL/GenBank/DDBJ whole genome shotgun (WGS) entry which is preliminary data.</text>
</comment>
<evidence type="ECO:0000313" key="3">
    <source>
        <dbReference type="EMBL" id="PIZ45807.1"/>
    </source>
</evidence>
<reference evidence="4" key="1">
    <citation type="submission" date="2017-09" db="EMBL/GenBank/DDBJ databases">
        <title>Depth-based differentiation of microbial function through sediment-hosted aquifers and enrichment of novel symbionts in the deep terrestrial subsurface.</title>
        <authorList>
            <person name="Probst A.J."/>
            <person name="Ladd B."/>
            <person name="Jarett J.K."/>
            <person name="Geller-Mcgrath D.E."/>
            <person name="Sieber C.M.K."/>
            <person name="Emerson J.B."/>
            <person name="Anantharaman K."/>
            <person name="Thomas B.C."/>
            <person name="Malmstrom R."/>
            <person name="Stieglmeier M."/>
            <person name="Klingl A."/>
            <person name="Woyke T."/>
            <person name="Ryan C.M."/>
            <person name="Banfield J.F."/>
        </authorList>
    </citation>
    <scope>NUCLEOTIDE SEQUENCE [LARGE SCALE GENOMIC DNA]</scope>
</reference>
<feature type="transmembrane region" description="Helical" evidence="2">
    <location>
        <begin position="12"/>
        <end position="34"/>
    </location>
</feature>
<gene>
    <name evidence="3" type="ORF">COY32_04620</name>
</gene>
<dbReference type="EMBL" id="PFNL01000122">
    <property type="protein sequence ID" value="PIZ45807.1"/>
    <property type="molecule type" value="Genomic_DNA"/>
</dbReference>
<dbReference type="AlphaFoldDB" id="A0A2M7TIG1"/>
<dbReference type="PRINTS" id="PR01217">
    <property type="entry name" value="PRICHEXTENSN"/>
</dbReference>